<feature type="transmembrane region" description="Helical" evidence="1">
    <location>
        <begin position="6"/>
        <end position="23"/>
    </location>
</feature>
<dbReference type="NCBIfam" id="TIGR03055">
    <property type="entry name" value="photo_alph_chp2"/>
    <property type="match status" value="1"/>
</dbReference>
<keyword evidence="1" id="KW-0812">Transmembrane</keyword>
<proteinExistence type="predicted"/>
<dbReference type="RefSeq" id="WP_184007268.1">
    <property type="nucleotide sequence ID" value="NZ_JACIJS010000001.1"/>
</dbReference>
<organism evidence="2 3">
    <name type="scientific">Rubricella aquisinus</name>
    <dbReference type="NCBI Taxonomy" id="2028108"/>
    <lineage>
        <taxon>Bacteria</taxon>
        <taxon>Pseudomonadati</taxon>
        <taxon>Pseudomonadota</taxon>
        <taxon>Alphaproteobacteria</taxon>
        <taxon>Rhodobacterales</taxon>
        <taxon>Paracoccaceae</taxon>
        <taxon>Rubricella</taxon>
    </lineage>
</organism>
<dbReference type="EMBL" id="JACIJS010000001">
    <property type="protein sequence ID" value="MBB5514048.1"/>
    <property type="molecule type" value="Genomic_DNA"/>
</dbReference>
<feature type="transmembrane region" description="Helical" evidence="1">
    <location>
        <begin position="213"/>
        <end position="230"/>
    </location>
</feature>
<feature type="transmembrane region" description="Helical" evidence="1">
    <location>
        <begin position="186"/>
        <end position="207"/>
    </location>
</feature>
<comment type="caution">
    <text evidence="2">The sequence shown here is derived from an EMBL/GenBank/DDBJ whole genome shotgun (WGS) entry which is preliminary data.</text>
</comment>
<name>A0A840WFW3_9RHOB</name>
<protein>
    <submittedName>
        <fullName evidence="2">Putative photosynthetic complex assembly protein 2</fullName>
    </submittedName>
</protein>
<sequence>MLSAILITLFLWWFSTGIILFAVNRAGRIKDGYQGLVVFSVPLLALAVFGVVWSGRVSDLTHVYIGFVSALGVWGWIEMAFLTGVITGPDRRPCPEGAGWFERFGRALRAISHHETALVLAMATLIILSGPAENSVGLYTFAVLFFARISAKLNLFLGVPNINVEFLPAPIKHLESYFNVATMNRFFPVSVSLLTFAVGCFVERALAHDADQIASTGFVLLATLTALALIEHWFMVIRLPDAALWRWLITERKPRGPKARQDLTPQG</sequence>
<dbReference type="AlphaFoldDB" id="A0A840WFW3"/>
<feature type="transmembrane region" description="Helical" evidence="1">
    <location>
        <begin position="61"/>
        <end position="86"/>
    </location>
</feature>
<gene>
    <name evidence="2" type="ORF">FHS89_000046</name>
</gene>
<evidence type="ECO:0000313" key="2">
    <source>
        <dbReference type="EMBL" id="MBB5514048.1"/>
    </source>
</evidence>
<keyword evidence="1" id="KW-1133">Transmembrane helix</keyword>
<dbReference type="InterPro" id="IPR017496">
    <property type="entry name" value="Photo_alph_chp2"/>
</dbReference>
<accession>A0A840WFW3</accession>
<keyword evidence="1" id="KW-0472">Membrane</keyword>
<dbReference type="Pfam" id="PF12291">
    <property type="entry name" value="DUF3623"/>
    <property type="match status" value="1"/>
</dbReference>
<evidence type="ECO:0000256" key="1">
    <source>
        <dbReference type="SAM" id="Phobius"/>
    </source>
</evidence>
<dbReference type="Proteomes" id="UP000553766">
    <property type="component" value="Unassembled WGS sequence"/>
</dbReference>
<reference evidence="2 3" key="1">
    <citation type="submission" date="2020-08" db="EMBL/GenBank/DDBJ databases">
        <title>Genomic Encyclopedia of Type Strains, Phase IV (KMG-IV): sequencing the most valuable type-strain genomes for metagenomic binning, comparative biology and taxonomic classification.</title>
        <authorList>
            <person name="Goeker M."/>
        </authorList>
    </citation>
    <scope>NUCLEOTIDE SEQUENCE [LARGE SCALE GENOMIC DNA]</scope>
    <source>
        <strain evidence="2 3">DSM 103377</strain>
    </source>
</reference>
<feature type="transmembrane region" description="Helical" evidence="1">
    <location>
        <begin position="35"/>
        <end position="55"/>
    </location>
</feature>
<keyword evidence="3" id="KW-1185">Reference proteome</keyword>
<evidence type="ECO:0000313" key="3">
    <source>
        <dbReference type="Proteomes" id="UP000553766"/>
    </source>
</evidence>
<feature type="transmembrane region" description="Helical" evidence="1">
    <location>
        <begin position="136"/>
        <end position="157"/>
    </location>
</feature>